<dbReference type="GO" id="GO:0015293">
    <property type="term" value="F:symporter activity"/>
    <property type="evidence" value="ECO:0007669"/>
    <property type="project" value="InterPro"/>
</dbReference>
<feature type="transmembrane region" description="Helical" evidence="6">
    <location>
        <begin position="127"/>
        <end position="145"/>
    </location>
</feature>
<evidence type="ECO:0000256" key="5">
    <source>
        <dbReference type="ARBA" id="ARBA00023136"/>
    </source>
</evidence>
<evidence type="ECO:0000313" key="8">
    <source>
        <dbReference type="Proteomes" id="UP001138997"/>
    </source>
</evidence>
<feature type="transmembrane region" description="Helical" evidence="6">
    <location>
        <begin position="420"/>
        <end position="442"/>
    </location>
</feature>
<dbReference type="SUPFAM" id="SSF103473">
    <property type="entry name" value="MFS general substrate transporter"/>
    <property type="match status" value="1"/>
</dbReference>
<evidence type="ECO:0000256" key="6">
    <source>
        <dbReference type="SAM" id="Phobius"/>
    </source>
</evidence>
<proteinExistence type="predicted"/>
<feature type="transmembrane region" description="Helical" evidence="6">
    <location>
        <begin position="277"/>
        <end position="298"/>
    </location>
</feature>
<feature type="transmembrane region" description="Helical" evidence="6">
    <location>
        <begin position="244"/>
        <end position="265"/>
    </location>
</feature>
<dbReference type="Gene3D" id="1.20.1250.20">
    <property type="entry name" value="MFS general substrate transporter like domains"/>
    <property type="match status" value="2"/>
</dbReference>
<dbReference type="Proteomes" id="UP001138997">
    <property type="component" value="Unassembled WGS sequence"/>
</dbReference>
<dbReference type="RefSeq" id="WP_231446746.1">
    <property type="nucleotide sequence ID" value="NZ_JAJOMB010000016.1"/>
</dbReference>
<dbReference type="NCBIfam" id="NF007353">
    <property type="entry name" value="PRK09848.1"/>
    <property type="match status" value="1"/>
</dbReference>
<feature type="transmembrane region" description="Helical" evidence="6">
    <location>
        <begin position="49"/>
        <end position="74"/>
    </location>
</feature>
<dbReference type="GO" id="GO:0008643">
    <property type="term" value="P:carbohydrate transport"/>
    <property type="evidence" value="ECO:0007669"/>
    <property type="project" value="InterPro"/>
</dbReference>
<comment type="subcellular location">
    <subcellularLocation>
        <location evidence="1">Cell membrane</location>
        <topology evidence="1">Multi-pass membrane protein</topology>
    </subcellularLocation>
</comment>
<feature type="transmembrane region" description="Helical" evidence="6">
    <location>
        <begin position="95"/>
        <end position="115"/>
    </location>
</feature>
<feature type="transmembrane region" description="Helical" evidence="6">
    <location>
        <begin position="196"/>
        <end position="215"/>
    </location>
</feature>
<evidence type="ECO:0000256" key="2">
    <source>
        <dbReference type="ARBA" id="ARBA00022475"/>
    </source>
</evidence>
<dbReference type="GO" id="GO:0006814">
    <property type="term" value="P:sodium ion transport"/>
    <property type="evidence" value="ECO:0007669"/>
    <property type="project" value="InterPro"/>
</dbReference>
<evidence type="ECO:0000256" key="3">
    <source>
        <dbReference type="ARBA" id="ARBA00022692"/>
    </source>
</evidence>
<reference evidence="7" key="1">
    <citation type="submission" date="2021-11" db="EMBL/GenBank/DDBJ databases">
        <title>Streptomyces corallinus and Kineosporia corallina sp. nov., two new coral-derived marine actinobacteria.</title>
        <authorList>
            <person name="Buangrab K."/>
            <person name="Sutthacheep M."/>
            <person name="Yeemin T."/>
            <person name="Harunari E."/>
            <person name="Igarashi Y."/>
            <person name="Sripreechasak P."/>
            <person name="Kanchanasin P."/>
            <person name="Tanasupawat S."/>
            <person name="Phongsopitanun W."/>
        </authorList>
    </citation>
    <scope>NUCLEOTIDE SEQUENCE</scope>
    <source>
        <strain evidence="7">JCM 31032</strain>
    </source>
</reference>
<dbReference type="NCBIfam" id="TIGR00792">
    <property type="entry name" value="gph"/>
    <property type="match status" value="1"/>
</dbReference>
<feature type="transmembrane region" description="Helical" evidence="6">
    <location>
        <begin position="334"/>
        <end position="357"/>
    </location>
</feature>
<feature type="transmembrane region" description="Helical" evidence="6">
    <location>
        <begin position="395"/>
        <end position="414"/>
    </location>
</feature>
<dbReference type="GO" id="GO:0005886">
    <property type="term" value="C:plasma membrane"/>
    <property type="evidence" value="ECO:0007669"/>
    <property type="project" value="UniProtKB-SubCell"/>
</dbReference>
<name>A0A9X1SVS5_9ACTN</name>
<dbReference type="InterPro" id="IPR001927">
    <property type="entry name" value="Na/Gal_symport"/>
</dbReference>
<dbReference type="AlphaFoldDB" id="A0A9X1SVS5"/>
<keyword evidence="5 6" id="KW-0472">Membrane</keyword>
<dbReference type="CDD" id="cd17332">
    <property type="entry name" value="MFS_MelB_like"/>
    <property type="match status" value="1"/>
</dbReference>
<gene>
    <name evidence="7" type="primary">uidB</name>
    <name evidence="7" type="ORF">LR394_25790</name>
</gene>
<keyword evidence="2" id="KW-1003">Cell membrane</keyword>
<keyword evidence="4 6" id="KW-1133">Transmembrane helix</keyword>
<dbReference type="PROSITE" id="PS00872">
    <property type="entry name" value="NA_GALACTOSIDE_SYMP"/>
    <property type="match status" value="1"/>
</dbReference>
<feature type="transmembrane region" description="Helical" evidence="6">
    <location>
        <begin position="310"/>
        <end position="328"/>
    </location>
</feature>
<evidence type="ECO:0000313" key="7">
    <source>
        <dbReference type="EMBL" id="MCD5314322.1"/>
    </source>
</evidence>
<accession>A0A9X1SVS5</accession>
<organism evidence="7 8">
    <name type="scientific">Kineosporia babensis</name>
    <dbReference type="NCBI Taxonomy" id="499548"/>
    <lineage>
        <taxon>Bacteria</taxon>
        <taxon>Bacillati</taxon>
        <taxon>Actinomycetota</taxon>
        <taxon>Actinomycetes</taxon>
        <taxon>Kineosporiales</taxon>
        <taxon>Kineosporiaceae</taxon>
        <taxon>Kineosporia</taxon>
    </lineage>
</organism>
<dbReference type="PANTHER" id="PTHR11328:SF39">
    <property type="entry name" value="2,3-DIHYDROXYPROPANE-1-SULFONATE EXPORTER-RELATED"/>
    <property type="match status" value="1"/>
</dbReference>
<dbReference type="PANTHER" id="PTHR11328">
    <property type="entry name" value="MAJOR FACILITATOR SUPERFAMILY DOMAIN-CONTAINING PROTEIN"/>
    <property type="match status" value="1"/>
</dbReference>
<dbReference type="EMBL" id="JAJOMB010000016">
    <property type="protein sequence ID" value="MCD5314322.1"/>
    <property type="molecule type" value="Genomic_DNA"/>
</dbReference>
<dbReference type="InterPro" id="IPR036259">
    <property type="entry name" value="MFS_trans_sf"/>
</dbReference>
<dbReference type="Pfam" id="PF13347">
    <property type="entry name" value="MFS_2"/>
    <property type="match status" value="1"/>
</dbReference>
<dbReference type="InterPro" id="IPR039672">
    <property type="entry name" value="MFS_2"/>
</dbReference>
<keyword evidence="8" id="KW-1185">Reference proteome</keyword>
<protein>
    <submittedName>
        <fullName evidence="7">Glucuronide transporter</fullName>
    </submittedName>
</protein>
<comment type="caution">
    <text evidence="7">The sequence shown here is derived from an EMBL/GenBank/DDBJ whole genome shotgun (WGS) entry which is preliminary data.</text>
</comment>
<evidence type="ECO:0000256" key="4">
    <source>
        <dbReference type="ARBA" id="ARBA00022989"/>
    </source>
</evidence>
<evidence type="ECO:0000256" key="1">
    <source>
        <dbReference type="ARBA" id="ARBA00004651"/>
    </source>
</evidence>
<dbReference type="InterPro" id="IPR018043">
    <property type="entry name" value="Na/Gal_symport_CS"/>
</dbReference>
<feature type="transmembrane region" description="Helical" evidence="6">
    <location>
        <begin position="166"/>
        <end position="184"/>
    </location>
</feature>
<keyword evidence="3 6" id="KW-0812">Transmembrane</keyword>
<sequence>MSKLEATPAVAAAGSAARPAPLKLWRFFGYGAGDAANNLAFSMGTMFLLLYYTDVVGLSAAAVGTMFLVVRIWDAFADLAAGRLVDITSTRWGKFRPFILFGSLPLLLLGVAVFAVPEGLSQDGKLIYAYVSYAALGVAYSLVNIPYGSLASAMTQVTEERAKLGAFRAMGSAVTIVLLAFVVSPQLQDAENLGRSLLITTSAFVVLGMALYLFTVKSTREVVQRDVDRVSLKQSLGTLRHNRALVMLCGSALSFLMGLFMLSTVQAYYARDVLGNANYYIVLTLLSVGATFLMGPLLPGLTRRFGKKRLYITAGLVAVVGGIGIVLAPPSQPWMCFVAFGVLGLGTATANTLMWALEADTVEYGEWANGVRTEGTTYAVFSFTRKLGQALGGSAAAYGIGIAGYVAGAGAQSAGTIDGIRWITGLGPALFVGIGVLIMIRYPLTDDVFRKMVQEVAERREARRATEQNS</sequence>